<feature type="transmembrane region" description="Helical" evidence="4">
    <location>
        <begin position="325"/>
        <end position="347"/>
    </location>
</feature>
<feature type="transmembrane region" description="Helical" evidence="4">
    <location>
        <begin position="236"/>
        <end position="256"/>
    </location>
</feature>
<evidence type="ECO:0000313" key="7">
    <source>
        <dbReference type="Proteomes" id="UP001589865"/>
    </source>
</evidence>
<feature type="transmembrane region" description="Helical" evidence="4">
    <location>
        <begin position="353"/>
        <end position="378"/>
    </location>
</feature>
<feature type="transmembrane region" description="Helical" evidence="4">
    <location>
        <begin position="30"/>
        <end position="50"/>
    </location>
</feature>
<evidence type="ECO:0000256" key="4">
    <source>
        <dbReference type="SAM" id="Phobius"/>
    </source>
</evidence>
<dbReference type="Pfam" id="PF07690">
    <property type="entry name" value="MFS_1"/>
    <property type="match status" value="1"/>
</dbReference>
<dbReference type="PROSITE" id="PS50850">
    <property type="entry name" value="MFS"/>
    <property type="match status" value="1"/>
</dbReference>
<feature type="transmembrane region" description="Helical" evidence="4">
    <location>
        <begin position="62"/>
        <end position="83"/>
    </location>
</feature>
<evidence type="ECO:0000256" key="1">
    <source>
        <dbReference type="ARBA" id="ARBA00022692"/>
    </source>
</evidence>
<feature type="transmembrane region" description="Helical" evidence="4">
    <location>
        <begin position="154"/>
        <end position="173"/>
    </location>
</feature>
<dbReference type="InterPro" id="IPR011701">
    <property type="entry name" value="MFS"/>
</dbReference>
<feature type="domain" description="Major facilitator superfamily (MFS) profile" evidence="5">
    <location>
        <begin position="1"/>
        <end position="379"/>
    </location>
</feature>
<feature type="transmembrane region" description="Helical" evidence="4">
    <location>
        <begin position="202"/>
        <end position="224"/>
    </location>
</feature>
<dbReference type="InterPro" id="IPR036259">
    <property type="entry name" value="MFS_trans_sf"/>
</dbReference>
<keyword evidence="7" id="KW-1185">Reference proteome</keyword>
<sequence>MVITGLAHAFHDGLTSSIYLLMPLWQAQLGLNYSALALLRALYIGTLAGLQIPSGRLGRRMGIPAVLGIGTVLSGCAFALSGLSGGVLSLGATLVLAGAGGSTQHPLASAAVSRAYGSAARGPLGLYNFAGDLGKASLPPLLAVAMGPQGWHPVFWAVAVLGAVVAFVILRLMPRSSGDPISVAPAVAATAKAPGYKGRGRGFVLLIAIALFDGCAGVALLLFLPALMQMKGGTPATLGLALSLIFVGGACGKAVCGWLGNHLGLVMTVIVTEIGTTAAVMALLALPLVPALALLPILGIMLNGTSSVLYGTVPELAPPGRIEHAFALFYSCTLGSSALAPVLYGWLGDTAGPRWAVIVAGATALAVVPLMILLAPILKSLEPTARS</sequence>
<evidence type="ECO:0000313" key="6">
    <source>
        <dbReference type="EMBL" id="MFC0406999.1"/>
    </source>
</evidence>
<organism evidence="6 7">
    <name type="scientific">Roseomonas elaeocarpi</name>
    <dbReference type="NCBI Taxonomy" id="907779"/>
    <lineage>
        <taxon>Bacteria</taxon>
        <taxon>Pseudomonadati</taxon>
        <taxon>Pseudomonadota</taxon>
        <taxon>Alphaproteobacteria</taxon>
        <taxon>Acetobacterales</taxon>
        <taxon>Roseomonadaceae</taxon>
        <taxon>Roseomonas</taxon>
    </lineage>
</organism>
<dbReference type="EMBL" id="JBHLUN010000002">
    <property type="protein sequence ID" value="MFC0406999.1"/>
    <property type="molecule type" value="Genomic_DNA"/>
</dbReference>
<comment type="caution">
    <text evidence="6">The sequence shown here is derived from an EMBL/GenBank/DDBJ whole genome shotgun (WGS) entry which is preliminary data.</text>
</comment>
<dbReference type="PANTHER" id="PTHR43129">
    <property type="entry name" value="FOSMIDOMYCIN RESISTANCE PROTEIN"/>
    <property type="match status" value="1"/>
</dbReference>
<proteinExistence type="predicted"/>
<dbReference type="RefSeq" id="WP_377042690.1">
    <property type="nucleotide sequence ID" value="NZ_JBHLUN010000002.1"/>
</dbReference>
<protein>
    <submittedName>
        <fullName evidence="6">MFS transporter</fullName>
    </submittedName>
</protein>
<dbReference type="Proteomes" id="UP001589865">
    <property type="component" value="Unassembled WGS sequence"/>
</dbReference>
<gene>
    <name evidence="6" type="ORF">ACFFGY_01980</name>
</gene>
<evidence type="ECO:0000256" key="3">
    <source>
        <dbReference type="ARBA" id="ARBA00023136"/>
    </source>
</evidence>
<reference evidence="6 7" key="1">
    <citation type="submission" date="2024-09" db="EMBL/GenBank/DDBJ databases">
        <authorList>
            <person name="Sun Q."/>
            <person name="Mori K."/>
        </authorList>
    </citation>
    <scope>NUCLEOTIDE SEQUENCE [LARGE SCALE GENOMIC DNA]</scope>
    <source>
        <strain evidence="6 7">TBRC 5777</strain>
    </source>
</reference>
<name>A0ABV6JMQ8_9PROT</name>
<dbReference type="PANTHER" id="PTHR43129:SF1">
    <property type="entry name" value="FOSMIDOMYCIN RESISTANCE PROTEIN"/>
    <property type="match status" value="1"/>
</dbReference>
<keyword evidence="1 4" id="KW-0812">Transmembrane</keyword>
<keyword evidence="3 4" id="KW-0472">Membrane</keyword>
<evidence type="ECO:0000259" key="5">
    <source>
        <dbReference type="PROSITE" id="PS50850"/>
    </source>
</evidence>
<dbReference type="SUPFAM" id="SSF103473">
    <property type="entry name" value="MFS general substrate transporter"/>
    <property type="match status" value="1"/>
</dbReference>
<evidence type="ECO:0000256" key="2">
    <source>
        <dbReference type="ARBA" id="ARBA00022989"/>
    </source>
</evidence>
<dbReference type="Gene3D" id="1.20.1250.20">
    <property type="entry name" value="MFS general substrate transporter like domains"/>
    <property type="match status" value="2"/>
</dbReference>
<dbReference type="InterPro" id="IPR020846">
    <property type="entry name" value="MFS_dom"/>
</dbReference>
<keyword evidence="2 4" id="KW-1133">Transmembrane helix</keyword>
<accession>A0ABV6JMQ8</accession>